<proteinExistence type="predicted"/>
<reference evidence="2" key="2">
    <citation type="submission" date="2018-05" db="EMBL/GenBank/DDBJ databases">
        <title>OgluRS3 (Oryza glumaepatula Reference Sequence Version 3).</title>
        <authorList>
            <person name="Zhang J."/>
            <person name="Kudrna D."/>
            <person name="Lee S."/>
            <person name="Talag J."/>
            <person name="Welchert J."/>
            <person name="Wing R.A."/>
        </authorList>
    </citation>
    <scope>NUCLEOTIDE SEQUENCE [LARGE SCALE GENOMIC DNA]</scope>
</reference>
<accession>A0A0E0BM28</accession>
<evidence type="ECO:0000313" key="2">
    <source>
        <dbReference type="EnsemblPlants" id="OGLUM11G21780.1"/>
    </source>
</evidence>
<feature type="region of interest" description="Disordered" evidence="1">
    <location>
        <begin position="1"/>
        <end position="43"/>
    </location>
</feature>
<dbReference type="Gramene" id="OGLUM11G21780.1">
    <property type="protein sequence ID" value="OGLUM11G21780.1"/>
    <property type="gene ID" value="OGLUM11G21780"/>
</dbReference>
<organism evidence="2">
    <name type="scientific">Oryza glumipatula</name>
    <dbReference type="NCBI Taxonomy" id="40148"/>
    <lineage>
        <taxon>Eukaryota</taxon>
        <taxon>Viridiplantae</taxon>
        <taxon>Streptophyta</taxon>
        <taxon>Embryophyta</taxon>
        <taxon>Tracheophyta</taxon>
        <taxon>Spermatophyta</taxon>
        <taxon>Magnoliopsida</taxon>
        <taxon>Liliopsida</taxon>
        <taxon>Poales</taxon>
        <taxon>Poaceae</taxon>
        <taxon>BOP clade</taxon>
        <taxon>Oryzoideae</taxon>
        <taxon>Oryzeae</taxon>
        <taxon>Oryzinae</taxon>
        <taxon>Oryza</taxon>
    </lineage>
</organism>
<evidence type="ECO:0000256" key="1">
    <source>
        <dbReference type="SAM" id="MobiDB-lite"/>
    </source>
</evidence>
<dbReference type="HOGENOM" id="CLU_1356534_0_0_1"/>
<feature type="compositionally biased region" description="Basic and acidic residues" evidence="1">
    <location>
        <begin position="18"/>
        <end position="29"/>
    </location>
</feature>
<protein>
    <submittedName>
        <fullName evidence="2">Uncharacterized protein</fullName>
    </submittedName>
</protein>
<dbReference type="EnsemblPlants" id="OGLUM11G21780.1">
    <property type="protein sequence ID" value="OGLUM11G21780.1"/>
    <property type="gene ID" value="OGLUM11G21780"/>
</dbReference>
<evidence type="ECO:0000313" key="3">
    <source>
        <dbReference type="Proteomes" id="UP000026961"/>
    </source>
</evidence>
<reference evidence="2" key="1">
    <citation type="submission" date="2015-04" db="UniProtKB">
        <authorList>
            <consortium name="EnsemblPlants"/>
        </authorList>
    </citation>
    <scope>IDENTIFICATION</scope>
</reference>
<feature type="compositionally biased region" description="Gly residues" evidence="1">
    <location>
        <begin position="1"/>
        <end position="15"/>
    </location>
</feature>
<sequence>MAPGSGGGGGAGGWAAGSDRDPREEKLERSMGPFAATAPGVDTAASSSSSSMYDLLANNVGLKYVCVGVLAVGESNLAAAAPSSVVAGAPVHHLLQLSPPLSQLPGGEELCVRQQGGRKEGEKLSSALRQKKIIKCQQRREQRGERKKKLVTCSLQFGIEQKQNKFHETEGGGDAGLSTASIATFVAVASAGKPAMDGSGQS</sequence>
<dbReference type="Proteomes" id="UP000026961">
    <property type="component" value="Chromosome 11"/>
</dbReference>
<keyword evidence="3" id="KW-1185">Reference proteome</keyword>
<dbReference type="AlphaFoldDB" id="A0A0E0BM28"/>
<name>A0A0E0BM28_9ORYZ</name>